<evidence type="ECO:0000256" key="4">
    <source>
        <dbReference type="ARBA" id="ARBA00022553"/>
    </source>
</evidence>
<dbReference type="SUPFAM" id="SSF47384">
    <property type="entry name" value="Homodimeric domain of signal transducing histidine kinase"/>
    <property type="match status" value="1"/>
</dbReference>
<sequence>MFSYRNLVFIVVVVVTFIPIAIFTLWPHSRALDNAIAEVSERHLVIARNLGTALERYHKDLRIGFEFVSGNMVSGNEIDGSVPLLAGLHYQSVCLIDPGSGAVSQALLQPGRACPDQTELNRIAVEIAQTRADATRMTGVILAASGEPVLYALRRYGDLLAIGTLTTDYFTQLGKSVSFGKKGHAAIVDQTGAILAHPLESWRLSARNINQIEPVRHMMKGQTGVAQFYSPALKGDMIAGFTSVAGPGWGVMIPQPFSELVEEANSVRWDSLLVILWGALLALFASWILASFLTRPISRFLAIVKQVKEGNPGRRVRLNDIFTARELNELEQEFNSMLDVLEDHSHKQLHLLDKAETANALKSKFLANMSHEIRTPLNAIIGFSEVLGSQYFGPMNEKYVSYSNDIHNSGKHMLALINDILDLSKIESGHEELELEEIDIIALIDTTIQMVTPQATAGQLSIARNVSHDCILLQADERKIRQVLLNLLSNAVKFTPAGGTISVHADMQADGGLRVEICDSGIGVSPKDIETIFEPFGQVKNPMVSQQGTGTGLGLPLARALCTLHGGRLEFYSTLGQGSSVVFYLSGAMAPDTAARIA</sequence>
<dbReference type="Gene3D" id="3.30.450.20">
    <property type="entry name" value="PAS domain"/>
    <property type="match status" value="1"/>
</dbReference>
<dbReference type="InterPro" id="IPR005467">
    <property type="entry name" value="His_kinase_dom"/>
</dbReference>
<dbReference type="Gene3D" id="1.10.287.130">
    <property type="match status" value="1"/>
</dbReference>
<evidence type="ECO:0000256" key="3">
    <source>
        <dbReference type="ARBA" id="ARBA00012438"/>
    </source>
</evidence>
<keyword evidence="8" id="KW-0812">Transmembrane</keyword>
<dbReference type="PROSITE" id="PS50109">
    <property type="entry name" value="HIS_KIN"/>
    <property type="match status" value="1"/>
</dbReference>
<dbReference type="InterPro" id="IPR003661">
    <property type="entry name" value="HisK_dim/P_dom"/>
</dbReference>
<dbReference type="GO" id="GO:0016020">
    <property type="term" value="C:membrane"/>
    <property type="evidence" value="ECO:0007669"/>
    <property type="project" value="UniProtKB-SubCell"/>
</dbReference>
<dbReference type="PANTHER" id="PTHR43711">
    <property type="entry name" value="TWO-COMPONENT HISTIDINE KINASE"/>
    <property type="match status" value="1"/>
</dbReference>
<dbReference type="InterPro" id="IPR036890">
    <property type="entry name" value="HATPase_C_sf"/>
</dbReference>
<feature type="transmembrane region" description="Helical" evidence="8">
    <location>
        <begin position="7"/>
        <end position="26"/>
    </location>
</feature>
<dbReference type="InterPro" id="IPR004358">
    <property type="entry name" value="Sig_transdc_His_kin-like_C"/>
</dbReference>
<evidence type="ECO:0000256" key="7">
    <source>
        <dbReference type="ARBA" id="ARBA00023012"/>
    </source>
</evidence>
<keyword evidence="4" id="KW-0597">Phosphoprotein</keyword>
<dbReference type="SMART" id="SM00388">
    <property type="entry name" value="HisKA"/>
    <property type="match status" value="1"/>
</dbReference>
<reference evidence="11 12" key="1">
    <citation type="submission" date="2018-07" db="EMBL/GenBank/DDBJ databases">
        <title>Genomic Encyclopedia of Type Strains, Phase III (KMG-III): the genomes of soil and plant-associated and newly described type strains.</title>
        <authorList>
            <person name="Whitman W."/>
        </authorList>
    </citation>
    <scope>NUCLEOTIDE SEQUENCE [LARGE SCALE GENOMIC DNA]</scope>
    <source>
        <strain evidence="11 12">CECT 8488</strain>
    </source>
</reference>
<evidence type="ECO:0000256" key="1">
    <source>
        <dbReference type="ARBA" id="ARBA00000085"/>
    </source>
</evidence>
<dbReference type="AlphaFoldDB" id="A0A3D9HZE2"/>
<dbReference type="PANTHER" id="PTHR43711:SF31">
    <property type="entry name" value="HISTIDINE KINASE"/>
    <property type="match status" value="1"/>
</dbReference>
<name>A0A3D9HZE2_9PROT</name>
<evidence type="ECO:0000313" key="11">
    <source>
        <dbReference type="EMBL" id="RED54276.1"/>
    </source>
</evidence>
<evidence type="ECO:0000256" key="2">
    <source>
        <dbReference type="ARBA" id="ARBA00004370"/>
    </source>
</evidence>
<evidence type="ECO:0000256" key="6">
    <source>
        <dbReference type="ARBA" id="ARBA00022777"/>
    </source>
</evidence>
<dbReference type="GO" id="GO:0000155">
    <property type="term" value="F:phosphorelay sensor kinase activity"/>
    <property type="evidence" value="ECO:0007669"/>
    <property type="project" value="InterPro"/>
</dbReference>
<gene>
    <name evidence="11" type="ORF">DFP90_1011079</name>
</gene>
<dbReference type="Gene3D" id="3.30.565.10">
    <property type="entry name" value="Histidine kinase-like ATPase, C-terminal domain"/>
    <property type="match status" value="1"/>
</dbReference>
<feature type="domain" description="HAMP" evidence="10">
    <location>
        <begin position="291"/>
        <end position="346"/>
    </location>
</feature>
<dbReference type="SMART" id="SM00387">
    <property type="entry name" value="HATPase_c"/>
    <property type="match status" value="1"/>
</dbReference>
<comment type="catalytic activity">
    <reaction evidence="1">
        <text>ATP + protein L-histidine = ADP + protein N-phospho-L-histidine.</text>
        <dbReference type="EC" id="2.7.13.3"/>
    </reaction>
</comment>
<dbReference type="InterPro" id="IPR003660">
    <property type="entry name" value="HAMP_dom"/>
</dbReference>
<dbReference type="Proteomes" id="UP000256845">
    <property type="component" value="Unassembled WGS sequence"/>
</dbReference>
<dbReference type="InterPro" id="IPR003594">
    <property type="entry name" value="HATPase_dom"/>
</dbReference>
<comment type="subcellular location">
    <subcellularLocation>
        <location evidence="2">Membrane</location>
    </subcellularLocation>
</comment>
<dbReference type="EC" id="2.7.13.3" evidence="3"/>
<dbReference type="PROSITE" id="PS50885">
    <property type="entry name" value="HAMP"/>
    <property type="match status" value="1"/>
</dbReference>
<keyword evidence="6 11" id="KW-0418">Kinase</keyword>
<dbReference type="CDD" id="cd00082">
    <property type="entry name" value="HisKA"/>
    <property type="match status" value="1"/>
</dbReference>
<evidence type="ECO:0000259" key="9">
    <source>
        <dbReference type="PROSITE" id="PS50109"/>
    </source>
</evidence>
<keyword evidence="5" id="KW-0808">Transferase</keyword>
<evidence type="ECO:0000256" key="8">
    <source>
        <dbReference type="SAM" id="Phobius"/>
    </source>
</evidence>
<keyword evidence="7" id="KW-0902">Two-component regulatory system</keyword>
<feature type="domain" description="Histidine kinase" evidence="9">
    <location>
        <begin position="368"/>
        <end position="589"/>
    </location>
</feature>
<feature type="transmembrane region" description="Helical" evidence="8">
    <location>
        <begin position="272"/>
        <end position="293"/>
    </location>
</feature>
<dbReference type="EMBL" id="QRDW01000001">
    <property type="protein sequence ID" value="RED54276.1"/>
    <property type="molecule type" value="Genomic_DNA"/>
</dbReference>
<evidence type="ECO:0000256" key="5">
    <source>
        <dbReference type="ARBA" id="ARBA00022679"/>
    </source>
</evidence>
<protein>
    <recommendedName>
        <fullName evidence="3">histidine kinase</fullName>
        <ecNumber evidence="3">2.7.13.3</ecNumber>
    </recommendedName>
</protein>
<dbReference type="Pfam" id="PF00512">
    <property type="entry name" value="HisKA"/>
    <property type="match status" value="1"/>
</dbReference>
<keyword evidence="8" id="KW-1133">Transmembrane helix</keyword>
<dbReference type="CDD" id="cd12912">
    <property type="entry name" value="PDC2_MCP_like"/>
    <property type="match status" value="1"/>
</dbReference>
<comment type="caution">
    <text evidence="11">The sequence shown here is derived from an EMBL/GenBank/DDBJ whole genome shotgun (WGS) entry which is preliminary data.</text>
</comment>
<dbReference type="PRINTS" id="PR00344">
    <property type="entry name" value="BCTRLSENSOR"/>
</dbReference>
<dbReference type="InterPro" id="IPR036097">
    <property type="entry name" value="HisK_dim/P_sf"/>
</dbReference>
<dbReference type="SUPFAM" id="SSF55874">
    <property type="entry name" value="ATPase domain of HSP90 chaperone/DNA topoisomerase II/histidine kinase"/>
    <property type="match status" value="1"/>
</dbReference>
<dbReference type="CDD" id="cd06225">
    <property type="entry name" value="HAMP"/>
    <property type="match status" value="1"/>
</dbReference>
<dbReference type="InterPro" id="IPR050736">
    <property type="entry name" value="Sensor_HK_Regulatory"/>
</dbReference>
<dbReference type="Gene3D" id="6.10.340.10">
    <property type="match status" value="1"/>
</dbReference>
<dbReference type="OrthoDB" id="9801651at2"/>
<evidence type="ECO:0000313" key="12">
    <source>
        <dbReference type="Proteomes" id="UP000256845"/>
    </source>
</evidence>
<keyword evidence="12" id="KW-1185">Reference proteome</keyword>
<evidence type="ECO:0000259" key="10">
    <source>
        <dbReference type="PROSITE" id="PS50885"/>
    </source>
</evidence>
<organism evidence="11 12">
    <name type="scientific">Aestuariispira insulae</name>
    <dbReference type="NCBI Taxonomy" id="1461337"/>
    <lineage>
        <taxon>Bacteria</taxon>
        <taxon>Pseudomonadati</taxon>
        <taxon>Pseudomonadota</taxon>
        <taxon>Alphaproteobacteria</taxon>
        <taxon>Rhodospirillales</taxon>
        <taxon>Kiloniellaceae</taxon>
        <taxon>Aestuariispira</taxon>
    </lineage>
</organism>
<dbReference type="Pfam" id="PF02518">
    <property type="entry name" value="HATPase_c"/>
    <property type="match status" value="1"/>
</dbReference>
<keyword evidence="8" id="KW-0472">Membrane</keyword>
<dbReference type="RefSeq" id="WP_115935343.1">
    <property type="nucleotide sequence ID" value="NZ_QRDW01000001.1"/>
</dbReference>
<accession>A0A3D9HZE2</accession>
<proteinExistence type="predicted"/>